<evidence type="ECO:0000313" key="4">
    <source>
        <dbReference type="Proteomes" id="UP001217089"/>
    </source>
</evidence>
<feature type="compositionally biased region" description="Acidic residues" evidence="1">
    <location>
        <begin position="198"/>
        <end position="218"/>
    </location>
</feature>
<evidence type="ECO:0000313" key="3">
    <source>
        <dbReference type="EMBL" id="KAJ8313905.1"/>
    </source>
</evidence>
<feature type="compositionally biased region" description="Polar residues" evidence="1">
    <location>
        <begin position="247"/>
        <end position="258"/>
    </location>
</feature>
<feature type="compositionally biased region" description="Basic and acidic residues" evidence="1">
    <location>
        <begin position="219"/>
        <end position="230"/>
    </location>
</feature>
<evidence type="ECO:0000259" key="2">
    <source>
        <dbReference type="Pfam" id="PF18474"/>
    </source>
</evidence>
<gene>
    <name evidence="3" type="ORF">KUTeg_008466</name>
</gene>
<feature type="region of interest" description="Disordered" evidence="1">
    <location>
        <begin position="193"/>
        <end position="258"/>
    </location>
</feature>
<sequence>MNTIYNDGVEVTIEEETYTVKLSVLCCITDLPAKAETLNMSYFNGEYACITCTEPGLTVAQGKGHTKCFPYRNAESRYSRHSDESIIINMNEGSNIKRSKGFKGMSELANLQSYNIVDGQGQYGERDLVKQAEDYILCAEKHPLRFRVPKVHFIFYNQVTIPMAEALEKLGIGVWGERVIVERDIEEKLVDFSAMMDDSNDDDDDDGDDSDGDDDDGLNSEKKQICEEKIQSTAHRGHTISEEKSGSKLNNTKIVIKI</sequence>
<feature type="domain" description="DUF5614" evidence="2">
    <location>
        <begin position="114"/>
        <end position="205"/>
    </location>
</feature>
<organism evidence="3 4">
    <name type="scientific">Tegillarca granosa</name>
    <name type="common">Malaysian cockle</name>
    <name type="synonym">Anadara granosa</name>
    <dbReference type="NCBI Taxonomy" id="220873"/>
    <lineage>
        <taxon>Eukaryota</taxon>
        <taxon>Metazoa</taxon>
        <taxon>Spiralia</taxon>
        <taxon>Lophotrochozoa</taxon>
        <taxon>Mollusca</taxon>
        <taxon>Bivalvia</taxon>
        <taxon>Autobranchia</taxon>
        <taxon>Pteriomorphia</taxon>
        <taxon>Arcoida</taxon>
        <taxon>Arcoidea</taxon>
        <taxon>Arcidae</taxon>
        <taxon>Tegillarca</taxon>
    </lineage>
</organism>
<reference evidence="3 4" key="1">
    <citation type="submission" date="2022-12" db="EMBL/GenBank/DDBJ databases">
        <title>Chromosome-level genome of Tegillarca granosa.</title>
        <authorList>
            <person name="Kim J."/>
        </authorList>
    </citation>
    <scope>NUCLEOTIDE SEQUENCE [LARGE SCALE GENOMIC DNA]</scope>
    <source>
        <strain evidence="3">Teg-2019</strain>
        <tissue evidence="3">Adductor muscle</tissue>
    </source>
</reference>
<dbReference type="InterPro" id="IPR041076">
    <property type="entry name" value="DUF5614"/>
</dbReference>
<protein>
    <recommendedName>
        <fullName evidence="2">DUF5614 domain-containing protein</fullName>
    </recommendedName>
</protein>
<dbReference type="Pfam" id="PF18474">
    <property type="entry name" value="DUF5614"/>
    <property type="match status" value="1"/>
</dbReference>
<name>A0ABQ9FE27_TEGGR</name>
<evidence type="ECO:0000256" key="1">
    <source>
        <dbReference type="SAM" id="MobiDB-lite"/>
    </source>
</evidence>
<accession>A0ABQ9FE27</accession>
<dbReference type="Proteomes" id="UP001217089">
    <property type="component" value="Unassembled WGS sequence"/>
</dbReference>
<comment type="caution">
    <text evidence="3">The sequence shown here is derived from an EMBL/GenBank/DDBJ whole genome shotgun (WGS) entry which is preliminary data.</text>
</comment>
<proteinExistence type="predicted"/>
<keyword evidence="4" id="KW-1185">Reference proteome</keyword>
<dbReference type="EMBL" id="JARBDR010000342">
    <property type="protein sequence ID" value="KAJ8313905.1"/>
    <property type="molecule type" value="Genomic_DNA"/>
</dbReference>